<dbReference type="KEGG" id="srub:C2R22_11225"/>
<keyword evidence="1" id="KW-1133">Transmembrane helix</keyword>
<dbReference type="PANTHER" id="PTHR35902:SF3">
    <property type="entry name" value="NPCBM-ASSOCIATED, NEW3 DOMAIN OF ALPHA-GALACTOSIDASE"/>
    <property type="match status" value="1"/>
</dbReference>
<keyword evidence="3" id="KW-1185">Reference proteome</keyword>
<dbReference type="GeneID" id="35592670"/>
<keyword evidence="1" id="KW-0472">Membrane</keyword>
<dbReference type="InterPro" id="IPR013783">
    <property type="entry name" value="Ig-like_fold"/>
</dbReference>
<proteinExistence type="predicted"/>
<dbReference type="PANTHER" id="PTHR35902">
    <property type="entry name" value="S-LAYER DOMAIN-LIKE PROTEIN-RELATED"/>
    <property type="match status" value="1"/>
</dbReference>
<reference evidence="2 3" key="1">
    <citation type="submission" date="2018-01" db="EMBL/GenBank/DDBJ databases">
        <title>Complete genome sequence of Salinigranum rubrum GX10T, an extremely halophilic archaeon isolated from a marine solar saltern.</title>
        <authorList>
            <person name="Han S."/>
        </authorList>
    </citation>
    <scope>NUCLEOTIDE SEQUENCE [LARGE SCALE GENOMIC DNA]</scope>
    <source>
        <strain evidence="2 3">GX10</strain>
    </source>
</reference>
<keyword evidence="1" id="KW-0812">Transmembrane</keyword>
<dbReference type="AlphaFoldDB" id="A0A2I8VJP5"/>
<dbReference type="Proteomes" id="UP000236584">
    <property type="component" value="Chromosome"/>
</dbReference>
<sequence>MAPTRSLLAVVFALLVVLSAVPLAAAAENQVIGRPDLSLSVPDNRVVPGEATTIQVLVVNDGVLVRGGPERFTTRVTTARATTLDIGDVPGLDIETESVAVGQIPEGVVGPVDIDVTVPEGVPPGRYELPVTVSYTYTGVVTYDEEAPNDNPRFNDRSVTRRLSVPVVVEERARFRVVDVETGVQIGDNGTMAVAVTNVGTELARESSVQLTSANGDLSFGGVATAESFVGSWRPGETKTATFPVNLVDDAELRDYTLTGAVTYTDTDGIARTSNELRTSVRPLAEQSFSLSDVSSTLRVNYEGRVEGTVTNDGPASISDAVVVFEPTSANFDAGETEFAIPDLAAGDSAEFSFDVEVSSAADPGSRQLSFAVQYENEDGDVRTSDPLTARIDVAPERDPFTVEASESTLGAGDSGRLTLTVTNAEEETLSDISAKLFVDDPISSSDDEAFIDSLEPGESAEVTFQISTGGSTFAKDYPVSVDFEYDREDGTTQVSDSFRLPVTVEESSGGGLPFGLIVGVGAVVLLSAAVVVVRRR</sequence>
<accession>A0A2I8VJP5</accession>
<dbReference type="OrthoDB" id="56770at2157"/>
<feature type="transmembrane region" description="Helical" evidence="1">
    <location>
        <begin position="513"/>
        <end position="534"/>
    </location>
</feature>
<dbReference type="EMBL" id="CP026309">
    <property type="protein sequence ID" value="AUV82148.1"/>
    <property type="molecule type" value="Genomic_DNA"/>
</dbReference>
<evidence type="ECO:0000256" key="1">
    <source>
        <dbReference type="SAM" id="Phobius"/>
    </source>
</evidence>
<dbReference type="Gene3D" id="2.60.40.10">
    <property type="entry name" value="Immunoglobulins"/>
    <property type="match status" value="1"/>
</dbReference>
<dbReference type="RefSeq" id="WP_103425837.1">
    <property type="nucleotide sequence ID" value="NZ_CP026309.1"/>
</dbReference>
<gene>
    <name evidence="2" type="ORF">C2R22_11225</name>
</gene>
<protein>
    <submittedName>
        <fullName evidence="2">Uncharacterized protein</fullName>
    </submittedName>
</protein>
<evidence type="ECO:0000313" key="2">
    <source>
        <dbReference type="EMBL" id="AUV82148.1"/>
    </source>
</evidence>
<name>A0A2I8VJP5_9EURY</name>
<organism evidence="2 3">
    <name type="scientific">Salinigranum rubrum</name>
    <dbReference type="NCBI Taxonomy" id="755307"/>
    <lineage>
        <taxon>Archaea</taxon>
        <taxon>Methanobacteriati</taxon>
        <taxon>Methanobacteriota</taxon>
        <taxon>Stenosarchaea group</taxon>
        <taxon>Halobacteria</taxon>
        <taxon>Halobacteriales</taxon>
        <taxon>Haloferacaceae</taxon>
        <taxon>Salinigranum</taxon>
    </lineage>
</organism>
<evidence type="ECO:0000313" key="3">
    <source>
        <dbReference type="Proteomes" id="UP000236584"/>
    </source>
</evidence>